<gene>
    <name evidence="1" type="ORF">PDE001_LOCUS8421</name>
</gene>
<dbReference type="Proteomes" id="UP001162029">
    <property type="component" value="Unassembled WGS sequence"/>
</dbReference>
<organism evidence="1 2">
    <name type="scientific">Peronospora destructor</name>
    <dbReference type="NCBI Taxonomy" id="86335"/>
    <lineage>
        <taxon>Eukaryota</taxon>
        <taxon>Sar</taxon>
        <taxon>Stramenopiles</taxon>
        <taxon>Oomycota</taxon>
        <taxon>Peronosporomycetes</taxon>
        <taxon>Peronosporales</taxon>
        <taxon>Peronosporaceae</taxon>
        <taxon>Peronospora</taxon>
    </lineage>
</organism>
<evidence type="ECO:0000313" key="1">
    <source>
        <dbReference type="EMBL" id="CAI5742802.1"/>
    </source>
</evidence>
<protein>
    <submittedName>
        <fullName evidence="1">Uncharacterized protein</fullName>
    </submittedName>
</protein>
<comment type="caution">
    <text evidence="1">The sequence shown here is derived from an EMBL/GenBank/DDBJ whole genome shotgun (WGS) entry which is preliminary data.</text>
</comment>
<dbReference type="EMBL" id="CANTFM010001768">
    <property type="protein sequence ID" value="CAI5742802.1"/>
    <property type="molecule type" value="Genomic_DNA"/>
</dbReference>
<accession>A0AAV0V152</accession>
<dbReference type="AlphaFoldDB" id="A0AAV0V152"/>
<evidence type="ECO:0000313" key="2">
    <source>
        <dbReference type="Proteomes" id="UP001162029"/>
    </source>
</evidence>
<proteinExistence type="predicted"/>
<sequence>MSTVAVAPARYFSFKNFLSEAEAVAFFEVPHAEQVVKVEQYLEFLGKQPNSTQFTASSKASISSADSAAKSYSDDGGTVVLDAALLQQLLDGRTRSGFGAFGTEPGFLPQKRLSLTVAYHVEKTYIVERNKRGIVKPPELLFLLVPRGEAEAHEHPRKAKRGEGSITIEMSVLATNRDCHRPSHVRRLYPIRRVLCTF</sequence>
<name>A0AAV0V152_9STRA</name>
<keyword evidence="2" id="KW-1185">Reference proteome</keyword>
<reference evidence="1" key="1">
    <citation type="submission" date="2022-12" db="EMBL/GenBank/DDBJ databases">
        <authorList>
            <person name="Webb A."/>
        </authorList>
    </citation>
    <scope>NUCLEOTIDE SEQUENCE</scope>
    <source>
        <strain evidence="1">Pd1</strain>
    </source>
</reference>